<keyword evidence="1" id="KW-1133">Transmembrane helix</keyword>
<keyword evidence="1" id="KW-0472">Membrane</keyword>
<sequence>MSRVRAIAPRPIEILKINNPSIYLKIKFFIKGIIMQIYITSFSKY</sequence>
<protein>
    <submittedName>
        <fullName evidence="2">Uncharacterized protein</fullName>
    </submittedName>
</protein>
<keyword evidence="1" id="KW-0812">Transmembrane</keyword>
<organism evidence="2">
    <name type="scientific">marine metagenome</name>
    <dbReference type="NCBI Taxonomy" id="408172"/>
    <lineage>
        <taxon>unclassified sequences</taxon>
        <taxon>metagenomes</taxon>
        <taxon>ecological metagenomes</taxon>
    </lineage>
</organism>
<evidence type="ECO:0000256" key="1">
    <source>
        <dbReference type="SAM" id="Phobius"/>
    </source>
</evidence>
<feature type="transmembrane region" description="Helical" evidence="1">
    <location>
        <begin position="21"/>
        <end position="39"/>
    </location>
</feature>
<dbReference type="AlphaFoldDB" id="A0A381PM81"/>
<gene>
    <name evidence="2" type="ORF">METZ01_LOCUS20986</name>
</gene>
<accession>A0A381PM81</accession>
<reference evidence="2" key="1">
    <citation type="submission" date="2018-05" db="EMBL/GenBank/DDBJ databases">
        <authorList>
            <person name="Lanie J.A."/>
            <person name="Ng W.-L."/>
            <person name="Kazmierczak K.M."/>
            <person name="Andrzejewski T.M."/>
            <person name="Davidsen T.M."/>
            <person name="Wayne K.J."/>
            <person name="Tettelin H."/>
            <person name="Glass J.I."/>
            <person name="Rusch D."/>
            <person name="Podicherti R."/>
            <person name="Tsui H.-C.T."/>
            <person name="Winkler M.E."/>
        </authorList>
    </citation>
    <scope>NUCLEOTIDE SEQUENCE</scope>
</reference>
<dbReference type="EMBL" id="UINC01001031">
    <property type="protein sequence ID" value="SUZ68132.1"/>
    <property type="molecule type" value="Genomic_DNA"/>
</dbReference>
<proteinExistence type="predicted"/>
<name>A0A381PM81_9ZZZZ</name>
<evidence type="ECO:0000313" key="2">
    <source>
        <dbReference type="EMBL" id="SUZ68132.1"/>
    </source>
</evidence>